<dbReference type="CDD" id="cd00093">
    <property type="entry name" value="HTH_XRE"/>
    <property type="match status" value="1"/>
</dbReference>
<reference evidence="6" key="1">
    <citation type="journal article" date="2019" name="Int. J. Syst. Evol. Microbiol.">
        <title>The Global Catalogue of Microorganisms (GCM) 10K type strain sequencing project: providing services to taxonomists for standard genome sequencing and annotation.</title>
        <authorList>
            <consortium name="The Broad Institute Genomics Platform"/>
            <consortium name="The Broad Institute Genome Sequencing Center for Infectious Disease"/>
            <person name="Wu L."/>
            <person name="Ma J."/>
        </authorList>
    </citation>
    <scope>NUCLEOTIDE SEQUENCE [LARGE SCALE GENOMIC DNA]</scope>
    <source>
        <strain evidence="6">CGMCC 1.12286</strain>
    </source>
</reference>
<evidence type="ECO:0000259" key="4">
    <source>
        <dbReference type="PROSITE" id="PS50943"/>
    </source>
</evidence>
<gene>
    <name evidence="5" type="ORF">ACFSB2_05230</name>
</gene>
<feature type="domain" description="HTH cro/C1-type" evidence="4">
    <location>
        <begin position="6"/>
        <end position="59"/>
    </location>
</feature>
<dbReference type="RefSeq" id="WP_377941864.1">
    <property type="nucleotide sequence ID" value="NZ_JBHUCX010000017.1"/>
</dbReference>
<evidence type="ECO:0000256" key="1">
    <source>
        <dbReference type="ARBA" id="ARBA00023015"/>
    </source>
</evidence>
<dbReference type="SMART" id="SM00028">
    <property type="entry name" value="TPR"/>
    <property type="match status" value="4"/>
</dbReference>
<dbReference type="SMART" id="SM00530">
    <property type="entry name" value="HTH_XRE"/>
    <property type="match status" value="1"/>
</dbReference>
<evidence type="ECO:0000313" key="5">
    <source>
        <dbReference type="EMBL" id="MFD1674113.1"/>
    </source>
</evidence>
<dbReference type="SUPFAM" id="SSF48452">
    <property type="entry name" value="TPR-like"/>
    <property type="match status" value="2"/>
</dbReference>
<dbReference type="PANTHER" id="PTHR46797">
    <property type="entry name" value="HTH-TYPE TRANSCRIPTIONAL REGULATOR"/>
    <property type="match status" value="1"/>
</dbReference>
<dbReference type="InterPro" id="IPR001387">
    <property type="entry name" value="Cro/C1-type_HTH"/>
</dbReference>
<evidence type="ECO:0000256" key="2">
    <source>
        <dbReference type="ARBA" id="ARBA00023125"/>
    </source>
</evidence>
<keyword evidence="3" id="KW-0804">Transcription</keyword>
<dbReference type="InterPro" id="IPR010982">
    <property type="entry name" value="Lambda_DNA-bd_dom_sf"/>
</dbReference>
<proteinExistence type="predicted"/>
<sequence length="396" mass="45443">MIGQKIKQLRLEMGISQEKLIHGLFDRTYLSQIERGLKVPPRETLEKLAERLGIPVHELTEYSETTERISTMLSSARETKNLATIREAWETALKVQSIEQMGECVLAWASIAAEQDATSVDLLDAINHVLMLMSNTAGPESSLVLQILMIRANTYYYLGMFDQAVWAYRSLEIRHPPDELLGRVKVSLGSSLMALMRYEEALQQFSEALIVVDITDLTRARAHQGVGGCSRYLRLWEQAIQHLEKACVLFAGLEEEYRYVLTRHSLGILLLDKFEFDKARTIFAEVQTFYIAHEMSLHLAELYEEMARIEFYKKNYQRGNTWCNRGLKLLDGLNGPLAGRLFLWKCWSFYITGKTALAEDAWQAARSLLNAQLKMTIDTLDPNMTEETKKMFHDMI</sequence>
<organism evidence="5 6">
    <name type="scientific">Alicyclobacillus fodiniaquatilis</name>
    <dbReference type="NCBI Taxonomy" id="1661150"/>
    <lineage>
        <taxon>Bacteria</taxon>
        <taxon>Bacillati</taxon>
        <taxon>Bacillota</taxon>
        <taxon>Bacilli</taxon>
        <taxon>Bacillales</taxon>
        <taxon>Alicyclobacillaceae</taxon>
        <taxon>Alicyclobacillus</taxon>
    </lineage>
</organism>
<comment type="caution">
    <text evidence="5">The sequence shown here is derived from an EMBL/GenBank/DDBJ whole genome shotgun (WGS) entry which is preliminary data.</text>
</comment>
<keyword evidence="6" id="KW-1185">Reference proteome</keyword>
<dbReference type="Gene3D" id="1.25.40.10">
    <property type="entry name" value="Tetratricopeptide repeat domain"/>
    <property type="match status" value="2"/>
</dbReference>
<dbReference type="PROSITE" id="PS50943">
    <property type="entry name" value="HTH_CROC1"/>
    <property type="match status" value="1"/>
</dbReference>
<dbReference type="InterPro" id="IPR011990">
    <property type="entry name" value="TPR-like_helical_dom_sf"/>
</dbReference>
<dbReference type="EMBL" id="JBHUCX010000017">
    <property type="protein sequence ID" value="MFD1674113.1"/>
    <property type="molecule type" value="Genomic_DNA"/>
</dbReference>
<dbReference type="InterPro" id="IPR019734">
    <property type="entry name" value="TPR_rpt"/>
</dbReference>
<keyword evidence="2" id="KW-0238">DNA-binding</keyword>
<dbReference type="SUPFAM" id="SSF47413">
    <property type="entry name" value="lambda repressor-like DNA-binding domains"/>
    <property type="match status" value="1"/>
</dbReference>
<name>A0ABW4JDV2_9BACL</name>
<accession>A0ABW4JDV2</accession>
<dbReference type="Pfam" id="PF01381">
    <property type="entry name" value="HTH_3"/>
    <property type="match status" value="1"/>
</dbReference>
<keyword evidence="1" id="KW-0805">Transcription regulation</keyword>
<dbReference type="InterPro" id="IPR050807">
    <property type="entry name" value="TransReg_Diox_bact_type"/>
</dbReference>
<evidence type="ECO:0000256" key="3">
    <source>
        <dbReference type="ARBA" id="ARBA00023163"/>
    </source>
</evidence>
<dbReference type="Proteomes" id="UP001597079">
    <property type="component" value="Unassembled WGS sequence"/>
</dbReference>
<dbReference type="PANTHER" id="PTHR46797:SF23">
    <property type="entry name" value="HTH-TYPE TRANSCRIPTIONAL REGULATOR SUTR"/>
    <property type="match status" value="1"/>
</dbReference>
<protein>
    <submittedName>
        <fullName evidence="5">Helix-turn-helix domain-containing protein</fullName>
    </submittedName>
</protein>
<evidence type="ECO:0000313" key="6">
    <source>
        <dbReference type="Proteomes" id="UP001597079"/>
    </source>
</evidence>
<dbReference type="Gene3D" id="1.10.260.40">
    <property type="entry name" value="lambda repressor-like DNA-binding domains"/>
    <property type="match status" value="1"/>
</dbReference>